<keyword evidence="3" id="KW-0548">Nucleotidyltransferase</keyword>
<dbReference type="Proteomes" id="UP000887458">
    <property type="component" value="Unassembled WGS sequence"/>
</dbReference>
<keyword evidence="6" id="KW-0175">Coiled coil</keyword>
<dbReference type="PANTHER" id="PTHR10267:SF0">
    <property type="entry name" value="DNA POLYMERASE SUBUNIT GAMMA-1"/>
    <property type="match status" value="1"/>
</dbReference>
<feature type="compositionally biased region" description="Low complexity" evidence="7">
    <location>
        <begin position="1237"/>
        <end position="1253"/>
    </location>
</feature>
<sequence>MKNFRINQLGIQMIPEFLHRKLFAKKFPVQINDNRRNVIIDQLKKSIQNIEFKIDNISTASSSIETRNPWKELIRYLPELIDNDVLTHMNNLGQHYSRPYLKNIEKLLQIPDNLLENRPKKWLFNQGWTRYELIDNDNRYKSEPVEYPLEDSLVFDVEVSLDKNNYNRPTLAVALSPNAWYSWCSDALISQSHQDQINDDFNLSNRQVTMDDLIPMGRFKNQERLIVGHNVSFDRSYIREQYQIDLDQTRFLDTMSLHICVSGLNQEQKMFTIRNGGDNPWQAISSLNNLNDVYKLYCQSKSGVSKDPRNVFIKGTMADVFENFSHLTDYCANDVSVTLQILKSLFPQFQERFPSPITLAGMLEMSVMYLPVNQHTWKRYLDESQSIYNQYKNEINETLKEIACESCQSLSNDQYRKDPWLWDLNWTTRNIGYKKAMKEIQYDDTKFKDDTNSFIKELIETKKYLKKMQPILPGYPQWFVELCENSRYLNKIDQLDFNNIFDFDQFNITTKLRTIPKILKLMWMDYPLYFDQTYGWGYLVPLYDQQEDSINFPPFETMKKFLGNNNHLENLDMEKCIKEVQIPGCLFFKLPHKDGPNKRVGNPLSKDFIKKISDGTLKSAMNNVSNDLVAHQNKISYWVNSSKRILSQLVIPYDPNNGDGSILPRVVVCGTVTRRAVEPTWLTASNSYPERLGSELKGIIQCPTGYSYVGADVDSQELWIASLLGDSNYCGIQGSTGLSWMTLKGERSRSTDMHSVTAATINIRRDEAKVLNYARIYGSGMEFAARFLKQSNPALSEQEAKMKAKKIFHQTKGQRKKTFIQANDGDNVQWIREWYGGTESSMFNKLEKIATSPEPATPFLQCRISRALEPMAVGHDYMTSRVNWAVQSSAVDFLHIILIAMKWLMQSFQIHGRFSISIHDEIRYIINDEHRFRAALALQFANLLTRSYFTSTLNLNDLPESVAFFSSIEIDKCLRKDSKDDCKTPSNSLGLSKGYGIASGISINVYELLDLLQNDQSFNRMFDDDSNDDQRIKIRGSPIHINMAHIGGGDIDTESFYDNNQNIDDDSDAPDTKVFYYKKRYEELQAEFEEYQFSSRELENELETQLSHYERRIKELEQGNSRLVNENDLLRNKLEKTTIESNEQTILLQEKLAEVTSINEQLTTHIRELEQSNDDLERAKRHLDATLSDFDAKLNEQIERNELLESEIGEKEQLQVVIQRLKDEARDLRLELMIQQNVKNPNKSNKNISSTTTPEHETSSNRRATISSPLSPATATIQSTTIISNDMNNKNCKISSTTNGTVIHQNNNNNNNALKTPTSNQIPLLSASSRISALNIVSDLLRKVGALESKLASCRNIMPINSPTSANSTGLMKTTNIITTNGTTDNKNINNNDHHNNHHGQTTTTKTLKNINANA</sequence>
<dbReference type="Gene3D" id="3.30.420.390">
    <property type="match status" value="2"/>
</dbReference>
<evidence type="ECO:0000256" key="4">
    <source>
        <dbReference type="ARBA" id="ARBA00022932"/>
    </source>
</evidence>
<name>A0ABQ8J1S6_DERPT</name>
<feature type="region of interest" description="Disordered" evidence="7">
    <location>
        <begin position="1395"/>
        <end position="1415"/>
    </location>
</feature>
<feature type="region of interest" description="Disordered" evidence="7">
    <location>
        <begin position="1237"/>
        <end position="1272"/>
    </location>
</feature>
<evidence type="ECO:0000256" key="7">
    <source>
        <dbReference type="SAM" id="MobiDB-lite"/>
    </source>
</evidence>
<dbReference type="InterPro" id="IPR006964">
    <property type="entry name" value="NUDE_dom"/>
</dbReference>
<feature type="compositionally biased region" description="Polar residues" evidence="7">
    <location>
        <begin position="1261"/>
        <end position="1271"/>
    </location>
</feature>
<proteinExistence type="predicted"/>
<dbReference type="Gene3D" id="3.30.70.370">
    <property type="match status" value="1"/>
</dbReference>
<protein>
    <recommendedName>
        <fullName evidence="1">DNA-directed DNA polymerase</fullName>
        <ecNumber evidence="1">2.7.7.7</ecNumber>
    </recommendedName>
    <alternativeName>
        <fullName evidence="5">Mitochondrial DNA polymerase catalytic subunit</fullName>
    </alternativeName>
</protein>
<dbReference type="PROSITE" id="PS00447">
    <property type="entry name" value="DNA_POLYMERASE_A"/>
    <property type="match status" value="1"/>
</dbReference>
<dbReference type="InterPro" id="IPR041336">
    <property type="entry name" value="DNApol_Exo"/>
</dbReference>
<dbReference type="SUPFAM" id="SSF53098">
    <property type="entry name" value="Ribonuclease H-like"/>
    <property type="match status" value="1"/>
</dbReference>
<dbReference type="Pfam" id="PF18136">
    <property type="entry name" value="DNApol_Exo"/>
    <property type="match status" value="1"/>
</dbReference>
<dbReference type="InterPro" id="IPR001098">
    <property type="entry name" value="DNA-dir_DNA_pol_A_palm_dom"/>
</dbReference>
<keyword evidence="2" id="KW-0808">Transferase</keyword>
<feature type="coiled-coil region" evidence="6">
    <location>
        <begin position="381"/>
        <end position="408"/>
    </location>
</feature>
<comment type="caution">
    <text evidence="9">The sequence shown here is derived from an EMBL/GenBank/DDBJ whole genome shotgun (WGS) entry which is preliminary data.</text>
</comment>
<evidence type="ECO:0000313" key="10">
    <source>
        <dbReference type="Proteomes" id="UP000887458"/>
    </source>
</evidence>
<evidence type="ECO:0000256" key="2">
    <source>
        <dbReference type="ARBA" id="ARBA00022679"/>
    </source>
</evidence>
<dbReference type="Pfam" id="PF04880">
    <property type="entry name" value="NUDE_C"/>
    <property type="match status" value="1"/>
</dbReference>
<dbReference type="EMBL" id="NJHN03000092">
    <property type="protein sequence ID" value="KAH9416455.1"/>
    <property type="molecule type" value="Genomic_DNA"/>
</dbReference>
<dbReference type="SUPFAM" id="SSF56672">
    <property type="entry name" value="DNA/RNA polymerases"/>
    <property type="match status" value="1"/>
</dbReference>
<keyword evidence="4" id="KW-0239">DNA-directed DNA polymerase</keyword>
<dbReference type="Pfam" id="PF00476">
    <property type="entry name" value="DNA_pol_A"/>
    <property type="match status" value="1"/>
</dbReference>
<evidence type="ECO:0000313" key="9">
    <source>
        <dbReference type="EMBL" id="KAH9416455.1"/>
    </source>
</evidence>
<dbReference type="PRINTS" id="PR00867">
    <property type="entry name" value="DNAPOLG"/>
</dbReference>
<reference evidence="9 10" key="2">
    <citation type="journal article" date="2022" name="Mol. Biol. Evol.">
        <title>Comparative Genomics Reveals Insights into the Divergent Evolution of Astigmatic Mites and Household Pest Adaptations.</title>
        <authorList>
            <person name="Xiong Q."/>
            <person name="Wan A.T."/>
            <person name="Liu X."/>
            <person name="Fung C.S."/>
            <person name="Xiao X."/>
            <person name="Malainual N."/>
            <person name="Hou J."/>
            <person name="Wang L."/>
            <person name="Wang M."/>
            <person name="Yang K.Y."/>
            <person name="Cui Y."/>
            <person name="Leung E.L."/>
            <person name="Nong W."/>
            <person name="Shin S.K."/>
            <person name="Au S.W."/>
            <person name="Jeong K.Y."/>
            <person name="Chew F.T."/>
            <person name="Hui J.H."/>
            <person name="Leung T.F."/>
            <person name="Tungtrongchitr A."/>
            <person name="Zhong N."/>
            <person name="Liu Z."/>
            <person name="Tsui S.K."/>
        </authorList>
    </citation>
    <scope>NUCLEOTIDE SEQUENCE [LARGE SCALE GENOMIC DNA]</scope>
    <source>
        <strain evidence="9">Derp</strain>
    </source>
</reference>
<organism evidence="9 10">
    <name type="scientific">Dermatophagoides pteronyssinus</name>
    <name type="common">European house dust mite</name>
    <dbReference type="NCBI Taxonomy" id="6956"/>
    <lineage>
        <taxon>Eukaryota</taxon>
        <taxon>Metazoa</taxon>
        <taxon>Ecdysozoa</taxon>
        <taxon>Arthropoda</taxon>
        <taxon>Chelicerata</taxon>
        <taxon>Arachnida</taxon>
        <taxon>Acari</taxon>
        <taxon>Acariformes</taxon>
        <taxon>Sarcoptiformes</taxon>
        <taxon>Astigmata</taxon>
        <taxon>Psoroptidia</taxon>
        <taxon>Analgoidea</taxon>
        <taxon>Pyroglyphidae</taxon>
        <taxon>Dermatophagoidinae</taxon>
        <taxon>Dermatophagoides</taxon>
    </lineage>
</organism>
<dbReference type="InterPro" id="IPR019760">
    <property type="entry name" value="DNA-dir_DNA_pol_A_CS"/>
</dbReference>
<evidence type="ECO:0000256" key="1">
    <source>
        <dbReference type="ARBA" id="ARBA00012417"/>
    </source>
</evidence>
<accession>A0ABQ8J1S6</accession>
<feature type="domain" description="DNA-directed DNA polymerase family A palm" evidence="8">
    <location>
        <begin position="693"/>
        <end position="930"/>
    </location>
</feature>
<feature type="compositionally biased region" description="Low complexity" evidence="7">
    <location>
        <begin position="1399"/>
        <end position="1415"/>
    </location>
</feature>
<dbReference type="PANTHER" id="PTHR10267">
    <property type="entry name" value="DNA POLYMERASE SUBUNIT GAMMA-1"/>
    <property type="match status" value="1"/>
</dbReference>
<keyword evidence="10" id="KW-1185">Reference proteome</keyword>
<evidence type="ECO:0000256" key="6">
    <source>
        <dbReference type="SAM" id="Coils"/>
    </source>
</evidence>
<reference evidence="9 10" key="1">
    <citation type="journal article" date="2018" name="J. Allergy Clin. Immunol.">
        <title>High-quality assembly of Dermatophagoides pteronyssinus genome and transcriptome reveals a wide range of novel allergens.</title>
        <authorList>
            <person name="Liu X.Y."/>
            <person name="Yang K.Y."/>
            <person name="Wang M.Q."/>
            <person name="Kwok J.S."/>
            <person name="Zeng X."/>
            <person name="Yang Z."/>
            <person name="Xiao X.J."/>
            <person name="Lau C.P."/>
            <person name="Li Y."/>
            <person name="Huang Z.M."/>
            <person name="Ba J.G."/>
            <person name="Yim A.K."/>
            <person name="Ouyang C.Y."/>
            <person name="Ngai S.M."/>
            <person name="Chan T.F."/>
            <person name="Leung E.L."/>
            <person name="Liu L."/>
            <person name="Liu Z.G."/>
            <person name="Tsui S.K."/>
        </authorList>
    </citation>
    <scope>NUCLEOTIDE SEQUENCE [LARGE SCALE GENOMIC DNA]</scope>
    <source>
        <strain evidence="9">Derp</strain>
    </source>
</reference>
<dbReference type="SMART" id="SM00482">
    <property type="entry name" value="POLAc"/>
    <property type="match status" value="1"/>
</dbReference>
<dbReference type="InterPro" id="IPR012337">
    <property type="entry name" value="RNaseH-like_sf"/>
</dbReference>
<gene>
    <name evidence="9" type="ORF">DERP_012883</name>
</gene>
<dbReference type="Gene3D" id="1.10.150.20">
    <property type="entry name" value="5' to 3' exonuclease, C-terminal subdomain"/>
    <property type="match status" value="1"/>
</dbReference>
<dbReference type="InterPro" id="IPR043502">
    <property type="entry name" value="DNA/RNA_pol_sf"/>
</dbReference>
<dbReference type="EC" id="2.7.7.7" evidence="1"/>
<evidence type="ECO:0000259" key="8">
    <source>
        <dbReference type="SMART" id="SM00482"/>
    </source>
</evidence>
<dbReference type="Gene3D" id="6.10.250.1080">
    <property type="match status" value="1"/>
</dbReference>
<evidence type="ECO:0000256" key="3">
    <source>
        <dbReference type="ARBA" id="ARBA00022695"/>
    </source>
</evidence>
<dbReference type="InterPro" id="IPR002297">
    <property type="entry name" value="DNA-dir_DNA_pol_A_mt"/>
</dbReference>
<evidence type="ECO:0000256" key="5">
    <source>
        <dbReference type="ARBA" id="ARBA00031966"/>
    </source>
</evidence>